<evidence type="ECO:0000313" key="4">
    <source>
        <dbReference type="Proteomes" id="UP001164746"/>
    </source>
</evidence>
<reference evidence="3" key="1">
    <citation type="submission" date="2022-11" db="EMBL/GenBank/DDBJ databases">
        <title>Centuries of genome instability and evolution in soft-shell clam transmissible cancer (bioRxiv).</title>
        <authorList>
            <person name="Hart S.F.M."/>
            <person name="Yonemitsu M.A."/>
            <person name="Giersch R.M."/>
            <person name="Beal B.F."/>
            <person name="Arriagada G."/>
            <person name="Davis B.W."/>
            <person name="Ostrander E.A."/>
            <person name="Goff S.P."/>
            <person name="Metzger M.J."/>
        </authorList>
    </citation>
    <scope>NUCLEOTIDE SEQUENCE</scope>
    <source>
        <strain evidence="3">MELC-2E11</strain>
        <tissue evidence="3">Siphon/mantle</tissue>
    </source>
</reference>
<feature type="region of interest" description="Disordered" evidence="1">
    <location>
        <begin position="87"/>
        <end position="127"/>
    </location>
</feature>
<feature type="domain" description="C2H2-type" evidence="2">
    <location>
        <begin position="429"/>
        <end position="453"/>
    </location>
</feature>
<feature type="region of interest" description="Disordered" evidence="1">
    <location>
        <begin position="166"/>
        <end position="215"/>
    </location>
</feature>
<dbReference type="SMART" id="SM00355">
    <property type="entry name" value="ZnF_C2H2"/>
    <property type="match status" value="3"/>
</dbReference>
<sequence>MSGRDWEQDDVRLNNYNGEYEPRMLQHSVNNLRLILERQTSVTWQRISQKTGLYDNRAQDVWGRHSTYFSESDLPKHREAGEQYGQQVDGNYESGDVGGEDFRPTAAGQRATASPPDDHSLKTASDSGAGELFVLDYKGTSDKASTSSTTSDSKADKEKKIEHIHAGYHDNGHENSSKKPEDLEDSATTQSESAKDVGDSANTKETLNPDSNTTITSVDSECMIVGVTDGQEVYTVSDEDNVDEDLVIVEGVEGTEVEEGELVEDKPQHDDVVVSIDIEKSNEDEPGSNVKNVEVNRCYKCDLCDFQQADRQLMEKHLQECGHYRATAYMATLSGELVSSWTPPLSFKVGRPFTSKLVVCVSCRANFKTIHECGMHYSLSHDSTHTQHKYGLSEVMQETLCTFPESCVCEVCGKELFTNTGTSRKSVFYKCDYCSVENEEEIAMRDHFKSAEHASASELSRSNSDTDEVINAGEVAVFMVPLLPGFTWRWQFPVTVISSFQNTFITVTWLHQAFLTVQAEANIPTTLIPYPLKQAKSCTQRLPVT</sequence>
<feature type="compositionally biased region" description="Polar residues" evidence="1">
    <location>
        <begin position="200"/>
        <end position="215"/>
    </location>
</feature>
<name>A0ABY7FD37_MYAAR</name>
<gene>
    <name evidence="3" type="ORF">MAR_000780</name>
</gene>
<feature type="domain" description="C2H2-type" evidence="2">
    <location>
        <begin position="299"/>
        <end position="323"/>
    </location>
</feature>
<evidence type="ECO:0000259" key="2">
    <source>
        <dbReference type="SMART" id="SM00355"/>
    </source>
</evidence>
<dbReference type="Proteomes" id="UP001164746">
    <property type="component" value="Chromosome 11"/>
</dbReference>
<feature type="compositionally biased region" description="Basic and acidic residues" evidence="1">
    <location>
        <begin position="166"/>
        <end position="181"/>
    </location>
</feature>
<organism evidence="3 4">
    <name type="scientific">Mya arenaria</name>
    <name type="common">Soft-shell clam</name>
    <dbReference type="NCBI Taxonomy" id="6604"/>
    <lineage>
        <taxon>Eukaryota</taxon>
        <taxon>Metazoa</taxon>
        <taxon>Spiralia</taxon>
        <taxon>Lophotrochozoa</taxon>
        <taxon>Mollusca</taxon>
        <taxon>Bivalvia</taxon>
        <taxon>Autobranchia</taxon>
        <taxon>Heteroconchia</taxon>
        <taxon>Euheterodonta</taxon>
        <taxon>Imparidentia</taxon>
        <taxon>Neoheterodontei</taxon>
        <taxon>Myida</taxon>
        <taxon>Myoidea</taxon>
        <taxon>Myidae</taxon>
        <taxon>Mya</taxon>
    </lineage>
</organism>
<proteinExistence type="predicted"/>
<dbReference type="InterPro" id="IPR013087">
    <property type="entry name" value="Znf_C2H2_type"/>
</dbReference>
<keyword evidence="4" id="KW-1185">Reference proteome</keyword>
<evidence type="ECO:0000256" key="1">
    <source>
        <dbReference type="SAM" id="MobiDB-lite"/>
    </source>
</evidence>
<feature type="domain" description="C2H2-type" evidence="2">
    <location>
        <begin position="358"/>
        <end position="381"/>
    </location>
</feature>
<evidence type="ECO:0000313" key="3">
    <source>
        <dbReference type="EMBL" id="WAR18942.1"/>
    </source>
</evidence>
<accession>A0ABY7FD37</accession>
<protein>
    <recommendedName>
        <fullName evidence="2">C2H2-type domain-containing protein</fullName>
    </recommendedName>
</protein>
<dbReference type="EMBL" id="CP111022">
    <property type="protein sequence ID" value="WAR18942.1"/>
    <property type="molecule type" value="Genomic_DNA"/>
</dbReference>